<protein>
    <submittedName>
        <fullName evidence="1">Uncharacterized protein</fullName>
    </submittedName>
</protein>
<dbReference type="PANTHER" id="PTHR38710">
    <property type="entry name" value="WITH PUTATIVE URIDYL PYROPHOSPHORYLASE-RELATED"/>
    <property type="match status" value="1"/>
</dbReference>
<name>X1IN66_9ZZZZ</name>
<reference evidence="1" key="1">
    <citation type="journal article" date="2014" name="Front. Microbiol.">
        <title>High frequency of phylogenetically diverse reductive dehalogenase-homologous genes in deep subseafloor sedimentary metagenomes.</title>
        <authorList>
            <person name="Kawai M."/>
            <person name="Futagami T."/>
            <person name="Toyoda A."/>
            <person name="Takaki Y."/>
            <person name="Nishi S."/>
            <person name="Hori S."/>
            <person name="Arai W."/>
            <person name="Tsubouchi T."/>
            <person name="Morono Y."/>
            <person name="Uchiyama I."/>
            <person name="Ito T."/>
            <person name="Fujiyama A."/>
            <person name="Inagaki F."/>
            <person name="Takami H."/>
        </authorList>
    </citation>
    <scope>NUCLEOTIDE SEQUENCE</scope>
    <source>
        <strain evidence="1">Expedition CK06-06</strain>
    </source>
</reference>
<proteinExistence type="predicted"/>
<dbReference type="PANTHER" id="PTHR38710:SF1">
    <property type="entry name" value="WITH PUTATIVE URIDYL PYROPHOSPHORYLASE-RELATED"/>
    <property type="match status" value="1"/>
</dbReference>
<dbReference type="AlphaFoldDB" id="X1IN66"/>
<accession>X1IN66</accession>
<feature type="non-terminal residue" evidence="1">
    <location>
        <position position="74"/>
    </location>
</feature>
<dbReference type="EMBL" id="BARU01025270">
    <property type="protein sequence ID" value="GAH58958.1"/>
    <property type="molecule type" value="Genomic_DNA"/>
</dbReference>
<sequence length="74" mass="8670">MIIQETAYARAVLVGNPSDIFNGKTISILFDRFKAEVKLYESPKLAIVPNYRNLINFDSMQDLVAYRRQYRYYG</sequence>
<evidence type="ECO:0000313" key="1">
    <source>
        <dbReference type="EMBL" id="GAH58958.1"/>
    </source>
</evidence>
<comment type="caution">
    <text evidence="1">The sequence shown here is derived from an EMBL/GenBank/DDBJ whole genome shotgun (WGS) entry which is preliminary data.</text>
</comment>
<dbReference type="InterPro" id="IPR053034">
    <property type="entry name" value="Glucuronokinase-like"/>
</dbReference>
<organism evidence="1">
    <name type="scientific">marine sediment metagenome</name>
    <dbReference type="NCBI Taxonomy" id="412755"/>
    <lineage>
        <taxon>unclassified sequences</taxon>
        <taxon>metagenomes</taxon>
        <taxon>ecological metagenomes</taxon>
    </lineage>
</organism>
<gene>
    <name evidence="1" type="ORF">S03H2_40732</name>
</gene>